<dbReference type="Pfam" id="PF19071">
    <property type="entry name" value="DUF5767"/>
    <property type="match status" value="1"/>
</dbReference>
<evidence type="ECO:0000256" key="1">
    <source>
        <dbReference type="SAM" id="MobiDB-lite"/>
    </source>
</evidence>
<organism evidence="2">
    <name type="scientific">viral metagenome</name>
    <dbReference type="NCBI Taxonomy" id="1070528"/>
    <lineage>
        <taxon>unclassified sequences</taxon>
        <taxon>metagenomes</taxon>
        <taxon>organismal metagenomes</taxon>
    </lineage>
</organism>
<name>A0A6C0IQ85_9ZZZZ</name>
<feature type="compositionally biased region" description="Pro residues" evidence="1">
    <location>
        <begin position="339"/>
        <end position="357"/>
    </location>
</feature>
<dbReference type="AlphaFoldDB" id="A0A6C0IQ85"/>
<dbReference type="InterPro" id="IPR043910">
    <property type="entry name" value="DUF5767"/>
</dbReference>
<feature type="region of interest" description="Disordered" evidence="1">
    <location>
        <begin position="333"/>
        <end position="377"/>
    </location>
</feature>
<feature type="region of interest" description="Disordered" evidence="1">
    <location>
        <begin position="453"/>
        <end position="478"/>
    </location>
</feature>
<evidence type="ECO:0000313" key="2">
    <source>
        <dbReference type="EMBL" id="QHT94606.1"/>
    </source>
</evidence>
<accession>A0A6C0IQ85</accession>
<protein>
    <submittedName>
        <fullName evidence="2">Uncharacterized protein</fullName>
    </submittedName>
</protein>
<sequence>MDIIDIGATDINEPVSINISDSAPKVNFGSGIELLMNDKNKSASDNIKVDLGDLNDLEQELNTLSETAASAPPAKDVRSLSGMASDMFGLGGFSKSDNTNAEPMQVNMGDNSNDANLGSATLDSMGNTKTWDGYSKMNEMPSAAPKSTLNEREKRRKKRAMLKKMEDWHDKGHVKQSSELNMDSPFEEVEDEYETIMEEKRKKDSIKLQGWWFMTFVNSVEYANAAFNPFDLNLDGWGEQISEDIDSYDELFSELHDKYKGGKMAPELSLLLRLGFSAAVLNFSNKALSSATPGFNDVIKQSPELMRMFTDATVNTMSQNSPGFEFANNLMQDQMNQPRGPPPPAPVETKTQPPPTRPGMTFTEAPGNRPDINAGRGNMFRENGVELNKGMSNVNEQARPMSRPEMKGPQNSDIDDILSGLKTRTVDIRKEAPSAGANNDNDSMISVSSLKDLQNTNIPHKSTRKRNKSDKNIISLDI</sequence>
<proteinExistence type="predicted"/>
<reference evidence="2" key="1">
    <citation type="journal article" date="2020" name="Nature">
        <title>Giant virus diversity and host interactions through global metagenomics.</title>
        <authorList>
            <person name="Schulz F."/>
            <person name="Roux S."/>
            <person name="Paez-Espino D."/>
            <person name="Jungbluth S."/>
            <person name="Walsh D.A."/>
            <person name="Denef V.J."/>
            <person name="McMahon K.D."/>
            <person name="Konstantinidis K.T."/>
            <person name="Eloe-Fadrosh E.A."/>
            <person name="Kyrpides N.C."/>
            <person name="Woyke T."/>
        </authorList>
    </citation>
    <scope>NUCLEOTIDE SEQUENCE</scope>
    <source>
        <strain evidence="2">GVMAG-M-3300024261-26</strain>
    </source>
</reference>
<dbReference type="EMBL" id="MN740228">
    <property type="protein sequence ID" value="QHT94606.1"/>
    <property type="molecule type" value="Genomic_DNA"/>
</dbReference>